<evidence type="ECO:0000256" key="7">
    <source>
        <dbReference type="ARBA" id="ARBA00023157"/>
    </source>
</evidence>
<keyword evidence="5" id="KW-0336">GPI-anchor</keyword>
<evidence type="ECO:0000313" key="12">
    <source>
        <dbReference type="Proteomes" id="UP000240760"/>
    </source>
</evidence>
<feature type="binding site" description="axial binding residue" evidence="9">
    <location>
        <position position="38"/>
    </location>
    <ligand>
        <name>heme</name>
        <dbReference type="ChEBI" id="CHEBI:30413"/>
    </ligand>
    <ligandPart>
        <name>Fe</name>
        <dbReference type="ChEBI" id="CHEBI:18248"/>
    </ligandPart>
</feature>
<evidence type="ECO:0000256" key="1">
    <source>
        <dbReference type="ARBA" id="ARBA00004589"/>
    </source>
</evidence>
<keyword evidence="9" id="KW-0408">Iron</keyword>
<dbReference type="AlphaFoldDB" id="A0A2T4BXM4"/>
<evidence type="ECO:0000259" key="10">
    <source>
        <dbReference type="PROSITE" id="PS52012"/>
    </source>
</evidence>
<evidence type="ECO:0000256" key="4">
    <source>
        <dbReference type="ARBA" id="ARBA00022525"/>
    </source>
</evidence>
<dbReference type="STRING" id="983965.A0A2T4BXM4"/>
<feature type="non-terminal residue" evidence="11">
    <location>
        <position position="70"/>
    </location>
</feature>
<keyword evidence="7 9" id="KW-1015">Disulfide bond</keyword>
<evidence type="ECO:0000256" key="2">
    <source>
        <dbReference type="ARBA" id="ARBA00004613"/>
    </source>
</evidence>
<feature type="non-terminal residue" evidence="11">
    <location>
        <position position="1"/>
    </location>
</feature>
<feature type="disulfide bond" evidence="9">
    <location>
        <begin position="34"/>
        <end position="41"/>
    </location>
</feature>
<sequence>VVSFAAAVYSLTINELPGCVLDCFQSAITSVTECPSTDYACACKSAEAVVAQGQPCVLATCGIEVAAGRL</sequence>
<dbReference type="InterPro" id="IPR008427">
    <property type="entry name" value="Extracellular_membr_CFEM_dom"/>
</dbReference>
<proteinExistence type="inferred from homology"/>
<dbReference type="Pfam" id="PF05730">
    <property type="entry name" value="CFEM"/>
    <property type="match status" value="1"/>
</dbReference>
<dbReference type="GO" id="GO:0046872">
    <property type="term" value="F:metal ion binding"/>
    <property type="evidence" value="ECO:0007669"/>
    <property type="project" value="UniProtKB-UniRule"/>
</dbReference>
<keyword evidence="5" id="KW-0325">Glycoprotein</keyword>
<accession>A0A2T4BXM4</accession>
<keyword evidence="4" id="KW-0964">Secreted</keyword>
<dbReference type="EMBL" id="KZ679137">
    <property type="protein sequence ID" value="PTB73976.1"/>
    <property type="molecule type" value="Genomic_DNA"/>
</dbReference>
<dbReference type="GO" id="GO:0098552">
    <property type="term" value="C:side of membrane"/>
    <property type="evidence" value="ECO:0007669"/>
    <property type="project" value="UniProtKB-KW"/>
</dbReference>
<dbReference type="PROSITE" id="PS52012">
    <property type="entry name" value="CFEM"/>
    <property type="match status" value="1"/>
</dbReference>
<dbReference type="GO" id="GO:0005576">
    <property type="term" value="C:extracellular region"/>
    <property type="evidence" value="ECO:0007669"/>
    <property type="project" value="UniProtKB-SubCell"/>
</dbReference>
<evidence type="ECO:0000256" key="9">
    <source>
        <dbReference type="PROSITE-ProRule" id="PRU01356"/>
    </source>
</evidence>
<evidence type="ECO:0000256" key="8">
    <source>
        <dbReference type="ARBA" id="ARBA00023288"/>
    </source>
</evidence>
<keyword evidence="5" id="KW-0472">Membrane</keyword>
<keyword evidence="9" id="KW-0479">Metal-binding</keyword>
<evidence type="ECO:0000256" key="5">
    <source>
        <dbReference type="ARBA" id="ARBA00022622"/>
    </source>
</evidence>
<keyword evidence="6" id="KW-0732">Signal</keyword>
<evidence type="ECO:0000313" key="11">
    <source>
        <dbReference type="EMBL" id="PTB73976.1"/>
    </source>
</evidence>
<evidence type="ECO:0000256" key="3">
    <source>
        <dbReference type="ARBA" id="ARBA00010031"/>
    </source>
</evidence>
<comment type="caution">
    <text evidence="9">Lacks conserved residue(s) required for the propagation of feature annotation.</text>
</comment>
<comment type="subcellular location">
    <subcellularLocation>
        <location evidence="1">Membrane</location>
        <topology evidence="1">Lipid-anchor</topology>
        <topology evidence="1">GPI-anchor</topology>
    </subcellularLocation>
    <subcellularLocation>
        <location evidence="2">Secreted</location>
    </subcellularLocation>
</comment>
<keyword evidence="9" id="KW-0349">Heme</keyword>
<dbReference type="Proteomes" id="UP000240760">
    <property type="component" value="Unassembled WGS sequence"/>
</dbReference>
<gene>
    <name evidence="11" type="ORF">M440DRAFT_1309975</name>
</gene>
<evidence type="ECO:0000256" key="6">
    <source>
        <dbReference type="ARBA" id="ARBA00022729"/>
    </source>
</evidence>
<reference evidence="11 12" key="1">
    <citation type="submission" date="2016-07" db="EMBL/GenBank/DDBJ databases">
        <title>Multiple horizontal gene transfer events from other fungi enriched the ability of initially mycotrophic Trichoderma (Ascomycota) to feed on dead plant biomass.</title>
        <authorList>
            <consortium name="DOE Joint Genome Institute"/>
            <person name="Aerts A."/>
            <person name="Atanasova L."/>
            <person name="Chenthamara K."/>
            <person name="Zhang J."/>
            <person name="Grujic M."/>
            <person name="Henrissat B."/>
            <person name="Kuo A."/>
            <person name="Salamov A."/>
            <person name="Lipzen A."/>
            <person name="Labutti K."/>
            <person name="Barry K."/>
            <person name="Miao Y."/>
            <person name="Rahimi M.J."/>
            <person name="Shen Q."/>
            <person name="Grigoriev I.V."/>
            <person name="Kubicek C.P."/>
            <person name="Druzhinina I.S."/>
        </authorList>
    </citation>
    <scope>NUCLEOTIDE SEQUENCE [LARGE SCALE GENOMIC DNA]</scope>
    <source>
        <strain evidence="11 12">ATCC 18648</strain>
    </source>
</reference>
<keyword evidence="8" id="KW-0449">Lipoprotein</keyword>
<comment type="similarity">
    <text evidence="3">Belongs to the RBT5 family.</text>
</comment>
<feature type="domain" description="CFEM" evidence="10">
    <location>
        <begin position="1"/>
        <end position="70"/>
    </location>
</feature>
<protein>
    <recommendedName>
        <fullName evidence="10">CFEM domain-containing protein</fullName>
    </recommendedName>
</protein>
<keyword evidence="12" id="KW-1185">Reference proteome</keyword>
<dbReference type="OrthoDB" id="3767534at2759"/>
<name>A0A2T4BXM4_TRILO</name>
<organism evidence="11 12">
    <name type="scientific">Trichoderma longibrachiatum ATCC 18648</name>
    <dbReference type="NCBI Taxonomy" id="983965"/>
    <lineage>
        <taxon>Eukaryota</taxon>
        <taxon>Fungi</taxon>
        <taxon>Dikarya</taxon>
        <taxon>Ascomycota</taxon>
        <taxon>Pezizomycotina</taxon>
        <taxon>Sordariomycetes</taxon>
        <taxon>Hypocreomycetidae</taxon>
        <taxon>Hypocreales</taxon>
        <taxon>Hypocreaceae</taxon>
        <taxon>Trichoderma</taxon>
    </lineage>
</organism>